<dbReference type="AlphaFoldDB" id="A0A432W292"/>
<organism evidence="1 2">
    <name type="scientific">Aliidiomarina iranensis</name>
    <dbReference type="NCBI Taxonomy" id="1434071"/>
    <lineage>
        <taxon>Bacteria</taxon>
        <taxon>Pseudomonadati</taxon>
        <taxon>Pseudomonadota</taxon>
        <taxon>Gammaproteobacteria</taxon>
        <taxon>Alteromonadales</taxon>
        <taxon>Idiomarinaceae</taxon>
        <taxon>Aliidiomarina</taxon>
    </lineage>
</organism>
<keyword evidence="2" id="KW-1185">Reference proteome</keyword>
<sequence>MQLNSIKQDTADLSLSQKFDYFLTHFNRNKVYDLANNTDFPGASEAFGNWFYGAAMNVTGFSNASARRFAAAVQPVQNLTGDEDFLTKLAARTQAVFNFTTNTGDGLNDAENINKGSAYADMFANDIASGQPGDSCNSSSTPTVTCGSGGFGSWIGRVFVPGASWGFFYSTTYNTSITDLPNNSGPGNGDPEVDPD</sequence>
<name>A0A432W292_9GAMM</name>
<dbReference type="Proteomes" id="UP000288395">
    <property type="component" value="Unassembled WGS sequence"/>
</dbReference>
<accession>A0A432W292</accession>
<gene>
    <name evidence="1" type="ORF">CWE08_01435</name>
</gene>
<comment type="caution">
    <text evidence="1">The sequence shown here is derived from an EMBL/GenBank/DDBJ whole genome shotgun (WGS) entry which is preliminary data.</text>
</comment>
<protein>
    <submittedName>
        <fullName evidence="1">Uncharacterized protein</fullName>
    </submittedName>
</protein>
<reference evidence="2" key="1">
    <citation type="journal article" date="2018" name="Front. Microbiol.">
        <title>Genome-Based Analysis Reveals the Taxonomy and Diversity of the Family Idiomarinaceae.</title>
        <authorList>
            <person name="Liu Y."/>
            <person name="Lai Q."/>
            <person name="Shao Z."/>
        </authorList>
    </citation>
    <scope>NUCLEOTIDE SEQUENCE [LARGE SCALE GENOMIC DNA]</scope>
    <source>
        <strain evidence="2">GBPy7</strain>
    </source>
</reference>
<dbReference type="EMBL" id="PIPJ01000001">
    <property type="protein sequence ID" value="RUO23339.1"/>
    <property type="molecule type" value="Genomic_DNA"/>
</dbReference>
<evidence type="ECO:0000313" key="2">
    <source>
        <dbReference type="Proteomes" id="UP000288395"/>
    </source>
</evidence>
<proteinExistence type="predicted"/>
<evidence type="ECO:0000313" key="1">
    <source>
        <dbReference type="EMBL" id="RUO23339.1"/>
    </source>
</evidence>